<dbReference type="AlphaFoldDB" id="A0A7C4FGN6"/>
<keyword evidence="7 9" id="KW-0665">Pyrimidine biosynthesis</keyword>
<evidence type="ECO:0000256" key="4">
    <source>
        <dbReference type="ARBA" id="ARBA00022490"/>
    </source>
</evidence>
<evidence type="ECO:0000256" key="8">
    <source>
        <dbReference type="ARBA" id="ARBA00023002"/>
    </source>
</evidence>
<protein>
    <recommendedName>
        <fullName evidence="9">Dihydroorotate dehydrogenase</fullName>
        <shortName evidence="9">DHOD</shortName>
        <shortName evidence="9">DHODase</shortName>
        <shortName evidence="9">DHOdehase</shortName>
        <ecNumber evidence="9">1.3.-.-</ecNumber>
    </recommendedName>
</protein>
<sequence length="309" mass="32507">MALNRDALAVSLAGIRLRHPIMNASGFLGYTREHVRRLASYGLAAVVTKTITPYAKKGYEPPIVIALRNGGLLNAVGLENPGKKCIGELVEEAKKVDVPLIISIGGLSEDEFIEVAVEAEEKGATAIELNLSCPHAKGYGLEMGLDPDSVFNVVKAVASVTRIPVVAKLGLSDKVVKAAGKALEAGAKGLTLINTIKAMSIDVYTLKPILSNVFGGLSGPPIHPIAVRVVYEVFREYKPEIIGCGGVSTWIDAAELIVAGAKAVQMGTALALASNPQDLVNGVLQGLEDWLKLHGYKTITDAVGSAHKV</sequence>
<dbReference type="InterPro" id="IPR024920">
    <property type="entry name" value="Dihydroorotate_DH_1"/>
</dbReference>
<feature type="binding site" evidence="9">
    <location>
        <begin position="74"/>
        <end position="78"/>
    </location>
    <ligand>
        <name>substrate</name>
    </ligand>
</feature>
<feature type="binding site" evidence="9">
    <location>
        <position position="49"/>
    </location>
    <ligand>
        <name>substrate</name>
    </ligand>
</feature>
<dbReference type="PANTHER" id="PTHR48109:SF1">
    <property type="entry name" value="DIHYDROOROTATE DEHYDROGENASE (FUMARATE)"/>
    <property type="match status" value="1"/>
</dbReference>
<dbReference type="GO" id="GO:0044205">
    <property type="term" value="P:'de novo' UMP biosynthetic process"/>
    <property type="evidence" value="ECO:0007669"/>
    <property type="project" value="UniProtKB-UniRule"/>
</dbReference>
<evidence type="ECO:0000256" key="5">
    <source>
        <dbReference type="ARBA" id="ARBA00022630"/>
    </source>
</evidence>
<comment type="pathway">
    <text evidence="2 9">Pyrimidine metabolism; UMP biosynthesis via de novo pathway.</text>
</comment>
<dbReference type="EC" id="1.3.-.-" evidence="9"/>
<feature type="binding site" evidence="9">
    <location>
        <position position="193"/>
    </location>
    <ligand>
        <name>FMN</name>
        <dbReference type="ChEBI" id="CHEBI:58210"/>
    </ligand>
</feature>
<dbReference type="PANTHER" id="PTHR48109">
    <property type="entry name" value="DIHYDROOROTATE DEHYDROGENASE (QUINONE), MITOCHONDRIAL-RELATED"/>
    <property type="match status" value="1"/>
</dbReference>
<feature type="binding site" evidence="9">
    <location>
        <position position="130"/>
    </location>
    <ligand>
        <name>FMN</name>
        <dbReference type="ChEBI" id="CHEBI:58210"/>
    </ligand>
</feature>
<feature type="binding site" evidence="9">
    <location>
        <position position="168"/>
    </location>
    <ligand>
        <name>FMN</name>
        <dbReference type="ChEBI" id="CHEBI:58210"/>
    </ligand>
</feature>
<feature type="binding site" evidence="9">
    <location>
        <position position="25"/>
    </location>
    <ligand>
        <name>FMN</name>
        <dbReference type="ChEBI" id="CHEBI:58210"/>
    </ligand>
</feature>
<accession>A0A7C4FGN6</accession>
<evidence type="ECO:0000256" key="6">
    <source>
        <dbReference type="ARBA" id="ARBA00022643"/>
    </source>
</evidence>
<evidence type="ECO:0000313" key="11">
    <source>
        <dbReference type="EMBL" id="HGI87289.1"/>
    </source>
</evidence>
<dbReference type="SUPFAM" id="SSF51395">
    <property type="entry name" value="FMN-linked oxidoreductases"/>
    <property type="match status" value="1"/>
</dbReference>
<comment type="caution">
    <text evidence="9">Lacks conserved residue(s) required for the propagation of feature annotation.</text>
</comment>
<comment type="similarity">
    <text evidence="3 9">Belongs to the dihydroorotate dehydrogenase family. Type 1 subfamily.</text>
</comment>
<dbReference type="UniPathway" id="UPA00070"/>
<dbReference type="NCBIfam" id="NF005574">
    <property type="entry name" value="PRK07259.1"/>
    <property type="match status" value="1"/>
</dbReference>
<feature type="binding site" evidence="9">
    <location>
        <begin position="267"/>
        <end position="268"/>
    </location>
    <ligand>
        <name>FMN</name>
        <dbReference type="ChEBI" id="CHEBI:58210"/>
    </ligand>
</feature>
<evidence type="ECO:0000259" key="10">
    <source>
        <dbReference type="Pfam" id="PF01180"/>
    </source>
</evidence>
<dbReference type="HAMAP" id="MF_00224">
    <property type="entry name" value="DHO_dh_type1"/>
    <property type="match status" value="1"/>
</dbReference>
<feature type="active site" description="Nucleophile" evidence="9">
    <location>
        <position position="133"/>
    </location>
</feature>
<dbReference type="InterPro" id="IPR050074">
    <property type="entry name" value="DHO_dehydrogenase"/>
</dbReference>
<dbReference type="NCBIfam" id="NF041011">
    <property type="entry name" value="dihydoor_dh_Arch"/>
    <property type="match status" value="1"/>
</dbReference>
<comment type="cofactor">
    <cofactor evidence="9">
        <name>FMN</name>
        <dbReference type="ChEBI" id="CHEBI:58210"/>
    </cofactor>
    <text evidence="9">Binds 1 FMN per subunit.</text>
</comment>
<feature type="binding site" evidence="9">
    <location>
        <begin position="245"/>
        <end position="246"/>
    </location>
    <ligand>
        <name>FMN</name>
        <dbReference type="ChEBI" id="CHEBI:58210"/>
    </ligand>
</feature>
<comment type="caution">
    <text evidence="11">The sequence shown here is derived from an EMBL/GenBank/DDBJ whole genome shotgun (WGS) entry which is preliminary data.</text>
</comment>
<keyword evidence="4 9" id="KW-0963">Cytoplasm</keyword>
<dbReference type="Pfam" id="PF01180">
    <property type="entry name" value="DHO_dh"/>
    <property type="match status" value="1"/>
</dbReference>
<feature type="binding site" evidence="9">
    <location>
        <position position="219"/>
    </location>
    <ligand>
        <name>FMN</name>
        <dbReference type="ChEBI" id="CHEBI:58210"/>
    </ligand>
</feature>
<gene>
    <name evidence="9" type="primary">pyrD</name>
    <name evidence="11" type="ORF">ENV14_02680</name>
</gene>
<evidence type="ECO:0000256" key="9">
    <source>
        <dbReference type="HAMAP-Rule" id="MF_00224"/>
    </source>
</evidence>
<keyword evidence="8 9" id="KW-0560">Oxidoreductase</keyword>
<proteinExistence type="inferred from homology"/>
<comment type="catalytic activity">
    <reaction evidence="9">
        <text>(S)-dihydroorotate + A = orotate + AH2</text>
        <dbReference type="Rhea" id="RHEA:18073"/>
        <dbReference type="ChEBI" id="CHEBI:13193"/>
        <dbReference type="ChEBI" id="CHEBI:17499"/>
        <dbReference type="ChEBI" id="CHEBI:30839"/>
        <dbReference type="ChEBI" id="CHEBI:30864"/>
    </reaction>
</comment>
<dbReference type="GO" id="GO:0005737">
    <property type="term" value="C:cytoplasm"/>
    <property type="evidence" value="ECO:0007669"/>
    <property type="project" value="UniProtKB-SubCell"/>
</dbReference>
<organism evidence="11">
    <name type="scientific">Ignisphaera aggregans</name>
    <dbReference type="NCBI Taxonomy" id="334771"/>
    <lineage>
        <taxon>Archaea</taxon>
        <taxon>Thermoproteota</taxon>
        <taxon>Thermoprotei</taxon>
        <taxon>Desulfurococcales</taxon>
        <taxon>Desulfurococcaceae</taxon>
        <taxon>Ignisphaera</taxon>
    </lineage>
</organism>
<keyword evidence="5 9" id="KW-0285">Flavoprotein</keyword>
<feature type="binding site" evidence="9">
    <location>
        <begin position="49"/>
        <end position="50"/>
    </location>
    <ligand>
        <name>FMN</name>
        <dbReference type="ChEBI" id="CHEBI:58210"/>
    </ligand>
</feature>
<comment type="subcellular location">
    <subcellularLocation>
        <location evidence="1 9">Cytoplasm</location>
    </subcellularLocation>
</comment>
<evidence type="ECO:0000256" key="2">
    <source>
        <dbReference type="ARBA" id="ARBA00004725"/>
    </source>
</evidence>
<evidence type="ECO:0000256" key="1">
    <source>
        <dbReference type="ARBA" id="ARBA00004496"/>
    </source>
</evidence>
<dbReference type="InterPro" id="IPR033888">
    <property type="entry name" value="DHOD_1B"/>
</dbReference>
<dbReference type="GO" id="GO:0006207">
    <property type="term" value="P:'de novo' pyrimidine nucleobase biosynthetic process"/>
    <property type="evidence" value="ECO:0007669"/>
    <property type="project" value="InterPro"/>
</dbReference>
<dbReference type="NCBIfam" id="TIGR01037">
    <property type="entry name" value="pyrD_sub1_fam"/>
    <property type="match status" value="1"/>
</dbReference>
<keyword evidence="6 9" id="KW-0288">FMN</keyword>
<dbReference type="PIRSF" id="PIRSF000164">
    <property type="entry name" value="DHO_oxidase"/>
    <property type="match status" value="1"/>
</dbReference>
<evidence type="ECO:0000256" key="3">
    <source>
        <dbReference type="ARBA" id="ARBA00008008"/>
    </source>
</evidence>
<feature type="binding site" evidence="9">
    <location>
        <position position="130"/>
    </location>
    <ligand>
        <name>substrate</name>
    </ligand>
</feature>
<dbReference type="GO" id="GO:0004152">
    <property type="term" value="F:dihydroorotate dehydrogenase activity"/>
    <property type="evidence" value="ECO:0007669"/>
    <property type="project" value="UniProtKB-UniRule"/>
</dbReference>
<dbReference type="EMBL" id="DTFF01000022">
    <property type="protein sequence ID" value="HGI87289.1"/>
    <property type="molecule type" value="Genomic_DNA"/>
</dbReference>
<dbReference type="InterPro" id="IPR053488">
    <property type="entry name" value="DHODH_Type1"/>
</dbReference>
<comment type="function">
    <text evidence="9">Catalyzes the conversion of dihydroorotate to orotate.</text>
</comment>
<evidence type="ECO:0000256" key="7">
    <source>
        <dbReference type="ARBA" id="ARBA00022975"/>
    </source>
</evidence>
<dbReference type="PROSITE" id="PS00912">
    <property type="entry name" value="DHODEHASE_2"/>
    <property type="match status" value="1"/>
</dbReference>
<dbReference type="InterPro" id="IPR001295">
    <property type="entry name" value="Dihydroorotate_DH_CS"/>
</dbReference>
<dbReference type="InterPro" id="IPR049622">
    <property type="entry name" value="Dihydroorotate_DH_I"/>
</dbReference>
<feature type="binding site" evidence="9">
    <location>
        <begin position="194"/>
        <end position="195"/>
    </location>
    <ligand>
        <name>substrate</name>
    </ligand>
</feature>
<feature type="domain" description="Dihydroorotate dehydrogenase catalytic" evidence="10">
    <location>
        <begin position="8"/>
        <end position="288"/>
    </location>
</feature>
<dbReference type="InterPro" id="IPR012135">
    <property type="entry name" value="Dihydroorotate_DH_1_2"/>
</dbReference>
<dbReference type="Gene3D" id="3.20.20.70">
    <property type="entry name" value="Aldolase class I"/>
    <property type="match status" value="1"/>
</dbReference>
<name>A0A7C4FGN6_9CREN</name>
<dbReference type="InterPro" id="IPR013785">
    <property type="entry name" value="Aldolase_TIM"/>
</dbReference>
<dbReference type="CDD" id="cd04740">
    <property type="entry name" value="DHOD_1B_like"/>
    <property type="match status" value="1"/>
</dbReference>
<reference evidence="11" key="1">
    <citation type="journal article" date="2020" name="mSystems">
        <title>Genome- and Community-Level Interaction Insights into Carbon Utilization and Element Cycling Functions of Hydrothermarchaeota in Hydrothermal Sediment.</title>
        <authorList>
            <person name="Zhou Z."/>
            <person name="Liu Y."/>
            <person name="Xu W."/>
            <person name="Pan J."/>
            <person name="Luo Z.H."/>
            <person name="Li M."/>
        </authorList>
    </citation>
    <scope>NUCLEOTIDE SEQUENCE [LARGE SCALE GENOMIC DNA]</scope>
    <source>
        <strain evidence="11">SpSt-732</strain>
    </source>
</reference>
<dbReference type="FunFam" id="3.20.20.70:FF:000027">
    <property type="entry name" value="Dihydropyrimidine dehydrogenase [NADP(+)]"/>
    <property type="match status" value="1"/>
</dbReference>
<dbReference type="InterPro" id="IPR005720">
    <property type="entry name" value="Dihydroorotate_DH_cat"/>
</dbReference>